<proteinExistence type="predicted"/>
<evidence type="ECO:0000313" key="2">
    <source>
        <dbReference type="Proteomes" id="UP001060215"/>
    </source>
</evidence>
<dbReference type="Proteomes" id="UP001060215">
    <property type="component" value="Chromosome 1"/>
</dbReference>
<reference evidence="1 2" key="1">
    <citation type="journal article" date="2022" name="Plant J.">
        <title>Chromosome-level genome of Camellia lanceoleosa provides a valuable resource for understanding genome evolution and self-incompatibility.</title>
        <authorList>
            <person name="Gong W."/>
            <person name="Xiao S."/>
            <person name="Wang L."/>
            <person name="Liao Z."/>
            <person name="Chang Y."/>
            <person name="Mo W."/>
            <person name="Hu G."/>
            <person name="Li W."/>
            <person name="Zhao G."/>
            <person name="Zhu H."/>
            <person name="Hu X."/>
            <person name="Ji K."/>
            <person name="Xiang X."/>
            <person name="Song Q."/>
            <person name="Yuan D."/>
            <person name="Jin S."/>
            <person name="Zhang L."/>
        </authorList>
    </citation>
    <scope>NUCLEOTIDE SEQUENCE [LARGE SCALE GENOMIC DNA]</scope>
    <source>
        <strain evidence="1">SQ_2022a</strain>
    </source>
</reference>
<sequence length="296" mass="31793">MGNLISVLVHCVVRGSEVILGDNSHIHIYENGGISTIGGVHPRTVKNNRDGTMDIDLIEAAIRDPKLEICYPTTRLICLETTHANCGGKCLPVEYIDKVGELAKKHGLKLHIDGARIFNASVALGIPVHRLVQAADSVSVCLSKGLGAPAGTVIVGSKDFITRAKILRKTLGGGMRQVGVLCAAALVAVQENVGKLENDHNNAKFLAQGLNRIEGLKVDVNSVETNILYFDILEGTNITALKLCKNLEQHGILVIPESLSRIRLVLHYQISESDVQYTLSCIQQAVTGVPDENGGK</sequence>
<keyword evidence="2" id="KW-1185">Reference proteome</keyword>
<comment type="caution">
    <text evidence="1">The sequence shown here is derived from an EMBL/GenBank/DDBJ whole genome shotgun (WGS) entry which is preliminary data.</text>
</comment>
<evidence type="ECO:0000313" key="1">
    <source>
        <dbReference type="EMBL" id="KAI8030929.1"/>
    </source>
</evidence>
<gene>
    <name evidence="1" type="ORF">LOK49_LG01G00154</name>
</gene>
<dbReference type="EMBL" id="CM045758">
    <property type="protein sequence ID" value="KAI8030929.1"/>
    <property type="molecule type" value="Genomic_DNA"/>
</dbReference>
<organism evidence="1 2">
    <name type="scientific">Camellia lanceoleosa</name>
    <dbReference type="NCBI Taxonomy" id="1840588"/>
    <lineage>
        <taxon>Eukaryota</taxon>
        <taxon>Viridiplantae</taxon>
        <taxon>Streptophyta</taxon>
        <taxon>Embryophyta</taxon>
        <taxon>Tracheophyta</taxon>
        <taxon>Spermatophyta</taxon>
        <taxon>Magnoliopsida</taxon>
        <taxon>eudicotyledons</taxon>
        <taxon>Gunneridae</taxon>
        <taxon>Pentapetalae</taxon>
        <taxon>asterids</taxon>
        <taxon>Ericales</taxon>
        <taxon>Theaceae</taxon>
        <taxon>Camellia</taxon>
    </lineage>
</organism>
<accession>A0ACC0IYD5</accession>
<protein>
    <submittedName>
        <fullName evidence="1">Low-specificity L-threonine aldolase 1</fullName>
    </submittedName>
</protein>
<name>A0ACC0IYD5_9ERIC</name>